<name>A0A2N7VXT3_9BURK</name>
<dbReference type="AlphaFoldDB" id="A0A2N7VXT3"/>
<dbReference type="Proteomes" id="UP000235616">
    <property type="component" value="Unassembled WGS sequence"/>
</dbReference>
<dbReference type="EMBL" id="PNYA01000004">
    <property type="protein sequence ID" value="PMS21955.1"/>
    <property type="molecule type" value="Genomic_DNA"/>
</dbReference>
<keyword evidence="1" id="KW-0812">Transmembrane</keyword>
<sequence length="158" mass="16842">MTLLLGLAVLSRDVYPAPGLPALRLTVACALFAALACVWLLRGLRRPLENPLIHAFGSVVTGAIAGVFLVRLTTDVVVVLTAHRPHTQSTAYVITAGWKNCRFGVAFEDPVLRARMTVCGTRWRLAATPQAGVLQVAELAGPYGVVLRQITTDAVGGR</sequence>
<comment type="caution">
    <text evidence="2">The sequence shown here is derived from an EMBL/GenBank/DDBJ whole genome shotgun (WGS) entry which is preliminary data.</text>
</comment>
<evidence type="ECO:0000256" key="1">
    <source>
        <dbReference type="SAM" id="Phobius"/>
    </source>
</evidence>
<evidence type="ECO:0000313" key="2">
    <source>
        <dbReference type="EMBL" id="PMS21955.1"/>
    </source>
</evidence>
<proteinExistence type="predicted"/>
<protein>
    <submittedName>
        <fullName evidence="2">Uncharacterized protein</fullName>
    </submittedName>
</protein>
<evidence type="ECO:0000313" key="3">
    <source>
        <dbReference type="Proteomes" id="UP000235616"/>
    </source>
</evidence>
<feature type="transmembrane region" description="Helical" evidence="1">
    <location>
        <begin position="53"/>
        <end position="72"/>
    </location>
</feature>
<accession>A0A2N7VXT3</accession>
<reference evidence="2 3" key="1">
    <citation type="submission" date="2018-01" db="EMBL/GenBank/DDBJ databases">
        <title>Whole genome analyses suggest that Burkholderia sensu lato contains two further novel genera in the rhizoxinica-symbiotica group Mycetohabitans gen. nov., and Trinickia gen. nov.: implications for the evolution of diazotrophy and nodulation in the Burkholderiaceae.</title>
        <authorList>
            <person name="Estrada-de los Santos P."/>
            <person name="Palmer M."/>
            <person name="Chavez-Ramirez B."/>
            <person name="Beukes C."/>
            <person name="Steenkamp E.T."/>
            <person name="Hirsch A.M."/>
            <person name="Manyaka P."/>
            <person name="Maluk M."/>
            <person name="Lafos M."/>
            <person name="Crook M."/>
            <person name="Gross E."/>
            <person name="Simon M.F."/>
            <person name="Bueno dos Reis Junior F."/>
            <person name="Poole P.S."/>
            <person name="Venter S.N."/>
            <person name="James E.K."/>
        </authorList>
    </citation>
    <scope>NUCLEOTIDE SEQUENCE [LARGE SCALE GENOMIC DNA]</scope>
    <source>
        <strain evidence="2 3">GIMN1.004</strain>
    </source>
</reference>
<keyword evidence="1" id="KW-0472">Membrane</keyword>
<keyword evidence="1" id="KW-1133">Transmembrane helix</keyword>
<keyword evidence="3" id="KW-1185">Reference proteome</keyword>
<organism evidence="2 3">
    <name type="scientific">Trinickia dabaoshanensis</name>
    <dbReference type="NCBI Taxonomy" id="564714"/>
    <lineage>
        <taxon>Bacteria</taxon>
        <taxon>Pseudomonadati</taxon>
        <taxon>Pseudomonadota</taxon>
        <taxon>Betaproteobacteria</taxon>
        <taxon>Burkholderiales</taxon>
        <taxon>Burkholderiaceae</taxon>
        <taxon>Trinickia</taxon>
    </lineage>
</organism>
<gene>
    <name evidence="2" type="ORF">C0Z18_05320</name>
</gene>
<feature type="transmembrane region" description="Helical" evidence="1">
    <location>
        <begin position="21"/>
        <end position="41"/>
    </location>
</feature>